<evidence type="ECO:0000256" key="1">
    <source>
        <dbReference type="ARBA" id="ARBA00004651"/>
    </source>
</evidence>
<evidence type="ECO:0000313" key="9">
    <source>
        <dbReference type="EMBL" id="PWK33528.1"/>
    </source>
</evidence>
<evidence type="ECO:0000256" key="7">
    <source>
        <dbReference type="SAM" id="Phobius"/>
    </source>
</evidence>
<keyword evidence="5 7" id="KW-1133">Transmembrane helix</keyword>
<comment type="subcellular location">
    <subcellularLocation>
        <location evidence="1">Cell membrane</location>
        <topology evidence="1">Multi-pass membrane protein</topology>
    </subcellularLocation>
</comment>
<comment type="caution">
    <text evidence="9">The sequence shown here is derived from an EMBL/GenBank/DDBJ whole genome shotgun (WGS) entry which is preliminary data.</text>
</comment>
<evidence type="ECO:0000313" key="10">
    <source>
        <dbReference type="Proteomes" id="UP000245754"/>
    </source>
</evidence>
<name>A0A316ESI2_9BURK</name>
<dbReference type="InterPro" id="IPR007353">
    <property type="entry name" value="DUF421"/>
</dbReference>
<gene>
    <name evidence="9" type="ORF">C7419_104203</name>
</gene>
<evidence type="ECO:0000256" key="5">
    <source>
        <dbReference type="ARBA" id="ARBA00022989"/>
    </source>
</evidence>
<dbReference type="EMBL" id="QGGT01000004">
    <property type="protein sequence ID" value="PWK33528.1"/>
    <property type="molecule type" value="Genomic_DNA"/>
</dbReference>
<proteinExistence type="inferred from homology"/>
<evidence type="ECO:0000256" key="4">
    <source>
        <dbReference type="ARBA" id="ARBA00022692"/>
    </source>
</evidence>
<sequence>MGDILAEVFGQGETLAWWQMAARAALIFVAAWIMLRGAGRRAFSQQTPFDLCIMLLLGAVLSRAVVGASPIGGTLAASLVLVALHRSLGSLASRFPGVDRIIAGHRIDLLQGGRIDQDAMRRAMLSAEDLQANLRASLQSESLAGIQRIVVERNGKVTFVRRQEETEHA</sequence>
<dbReference type="Proteomes" id="UP000245754">
    <property type="component" value="Unassembled WGS sequence"/>
</dbReference>
<reference evidence="9 10" key="1">
    <citation type="submission" date="2018-05" db="EMBL/GenBank/DDBJ databases">
        <title>Genomic Encyclopedia of Type Strains, Phase IV (KMG-V): Genome sequencing to study the core and pangenomes of soil and plant-associated prokaryotes.</title>
        <authorList>
            <person name="Whitman W."/>
        </authorList>
    </citation>
    <scope>NUCLEOTIDE SEQUENCE [LARGE SCALE GENOMIC DNA]</scope>
    <source>
        <strain evidence="9 10">SLV-132</strain>
    </source>
</reference>
<feature type="domain" description="YetF C-terminal" evidence="8">
    <location>
        <begin position="96"/>
        <end position="165"/>
    </location>
</feature>
<evidence type="ECO:0000259" key="8">
    <source>
        <dbReference type="Pfam" id="PF04239"/>
    </source>
</evidence>
<comment type="similarity">
    <text evidence="2">Belongs to the UPF0702 family.</text>
</comment>
<dbReference type="AlphaFoldDB" id="A0A316ESI2"/>
<dbReference type="Gene3D" id="3.30.240.20">
    <property type="entry name" value="bsu07140 like domains"/>
    <property type="match status" value="1"/>
</dbReference>
<keyword evidence="3" id="KW-1003">Cell membrane</keyword>
<dbReference type="Pfam" id="PF04239">
    <property type="entry name" value="DUF421"/>
    <property type="match status" value="1"/>
</dbReference>
<keyword evidence="4 7" id="KW-0812">Transmembrane</keyword>
<dbReference type="InterPro" id="IPR023090">
    <property type="entry name" value="UPF0702_alpha/beta_dom_sf"/>
</dbReference>
<evidence type="ECO:0000256" key="3">
    <source>
        <dbReference type="ARBA" id="ARBA00022475"/>
    </source>
</evidence>
<feature type="transmembrane region" description="Helical" evidence="7">
    <location>
        <begin position="15"/>
        <end position="35"/>
    </location>
</feature>
<organism evidence="9 10">
    <name type="scientific">Cupriavidus plantarum</name>
    <dbReference type="NCBI Taxonomy" id="942865"/>
    <lineage>
        <taxon>Bacteria</taxon>
        <taxon>Pseudomonadati</taxon>
        <taxon>Pseudomonadota</taxon>
        <taxon>Betaproteobacteria</taxon>
        <taxon>Burkholderiales</taxon>
        <taxon>Burkholderiaceae</taxon>
        <taxon>Cupriavidus</taxon>
    </lineage>
</organism>
<evidence type="ECO:0000256" key="2">
    <source>
        <dbReference type="ARBA" id="ARBA00006448"/>
    </source>
</evidence>
<dbReference type="PANTHER" id="PTHR34582">
    <property type="entry name" value="UPF0702 TRANSMEMBRANE PROTEIN YCAP"/>
    <property type="match status" value="1"/>
</dbReference>
<keyword evidence="10" id="KW-1185">Reference proteome</keyword>
<protein>
    <submittedName>
        <fullName evidence="9">Uncharacterized protein DUF421</fullName>
    </submittedName>
</protein>
<evidence type="ECO:0000256" key="6">
    <source>
        <dbReference type="ARBA" id="ARBA00023136"/>
    </source>
</evidence>
<dbReference type="GO" id="GO:0005886">
    <property type="term" value="C:plasma membrane"/>
    <property type="evidence" value="ECO:0007669"/>
    <property type="project" value="UniProtKB-SubCell"/>
</dbReference>
<dbReference type="PANTHER" id="PTHR34582:SF6">
    <property type="entry name" value="UPF0702 TRANSMEMBRANE PROTEIN YCAP"/>
    <property type="match status" value="1"/>
</dbReference>
<accession>A0A316ESI2</accession>
<keyword evidence="6 7" id="KW-0472">Membrane</keyword>